<evidence type="ECO:0000256" key="1">
    <source>
        <dbReference type="SAM" id="MobiDB-lite"/>
    </source>
</evidence>
<dbReference type="GO" id="GO:0005794">
    <property type="term" value="C:Golgi apparatus"/>
    <property type="evidence" value="ECO:0007669"/>
    <property type="project" value="TreeGrafter"/>
</dbReference>
<dbReference type="PANTHER" id="PTHR33638:SF1">
    <property type="entry name" value="SELENOPROTEIN H"/>
    <property type="match status" value="1"/>
</dbReference>
<accession>A0AAV6XT29</accession>
<feature type="region of interest" description="Disordered" evidence="1">
    <location>
        <begin position="1"/>
        <end position="68"/>
    </location>
</feature>
<reference evidence="2" key="1">
    <citation type="submission" date="2019-10" db="EMBL/GenBank/DDBJ databases">
        <authorList>
            <person name="Zhang R."/>
            <person name="Pan Y."/>
            <person name="Wang J."/>
            <person name="Ma R."/>
            <person name="Yu S."/>
        </authorList>
    </citation>
    <scope>NUCLEOTIDE SEQUENCE</scope>
    <source>
        <strain evidence="2">LA-IB0</strain>
        <tissue evidence="2">Leaf</tissue>
    </source>
</reference>
<organism evidence="2 3">
    <name type="scientific">Buddleja alternifolia</name>
    <dbReference type="NCBI Taxonomy" id="168488"/>
    <lineage>
        <taxon>Eukaryota</taxon>
        <taxon>Viridiplantae</taxon>
        <taxon>Streptophyta</taxon>
        <taxon>Embryophyta</taxon>
        <taxon>Tracheophyta</taxon>
        <taxon>Spermatophyta</taxon>
        <taxon>Magnoliopsida</taxon>
        <taxon>eudicotyledons</taxon>
        <taxon>Gunneridae</taxon>
        <taxon>Pentapetalae</taxon>
        <taxon>asterids</taxon>
        <taxon>lamiids</taxon>
        <taxon>Lamiales</taxon>
        <taxon>Scrophulariaceae</taxon>
        <taxon>Buddlejeae</taxon>
        <taxon>Buddleja</taxon>
    </lineage>
</organism>
<keyword evidence="3" id="KW-1185">Reference proteome</keyword>
<sequence length="165" mass="17762">MAPKRNRNGSATSLATTAAAAAATRATRSSTTRATRSATHRGSVALKPPVDNPEPRKKKAKTEQETASLQLLDGSKKTVIIEHCKQSGSALFKTKAVEVKNGVEKEAEDVNVVINPKKPRKGCFEIRLINGGDAFVSLVDLKKPFEALDELDVEKVVADIVDKIK</sequence>
<protein>
    <recommendedName>
        <fullName evidence="4">Selenoprotein H</fullName>
    </recommendedName>
</protein>
<feature type="compositionally biased region" description="Low complexity" evidence="1">
    <location>
        <begin position="10"/>
        <end position="37"/>
    </location>
</feature>
<name>A0AAV6XT29_9LAMI</name>
<dbReference type="AlphaFoldDB" id="A0AAV6XT29"/>
<dbReference type="PANTHER" id="PTHR33638">
    <property type="entry name" value="SELENOPROTEIN H"/>
    <property type="match status" value="1"/>
</dbReference>
<gene>
    <name evidence="2" type="ORF">BUALT_Bualt05G0059100</name>
</gene>
<evidence type="ECO:0000313" key="3">
    <source>
        <dbReference type="Proteomes" id="UP000826271"/>
    </source>
</evidence>
<dbReference type="Proteomes" id="UP000826271">
    <property type="component" value="Unassembled WGS sequence"/>
</dbReference>
<evidence type="ECO:0008006" key="4">
    <source>
        <dbReference type="Google" id="ProtNLM"/>
    </source>
</evidence>
<proteinExistence type="predicted"/>
<dbReference type="InterPro" id="IPR052674">
    <property type="entry name" value="SelWTH-like"/>
</dbReference>
<comment type="caution">
    <text evidence="2">The sequence shown here is derived from an EMBL/GenBank/DDBJ whole genome shotgun (WGS) entry which is preliminary data.</text>
</comment>
<dbReference type="EMBL" id="WHWC01000005">
    <property type="protein sequence ID" value="KAG8382268.1"/>
    <property type="molecule type" value="Genomic_DNA"/>
</dbReference>
<evidence type="ECO:0000313" key="2">
    <source>
        <dbReference type="EMBL" id="KAG8382268.1"/>
    </source>
</evidence>